<dbReference type="CDD" id="cd03477">
    <property type="entry name" value="Rieske_YhfW_C"/>
    <property type="match status" value="1"/>
</dbReference>
<sequence>MTSNRTISTAAEAAAMPQFPESYWLDSTRIPTYPKLDRDITVDVAIVGGGITGITTAYLLTKQGLKTAVVDAGRILRGTTGSTTAKITAQHDLIYDEYITHFGEEKARLYYEANNEALQLIKKLAADHNIECQLLEQDAYVYTSDANYIRQIEAEYRAYEKLGIPGSLVDKTPLPFETKAAVIMKDQAQYNPVPFLVALAEEVVRGGGQIFELSTVVGAKTGSTCTVNTQDGPKITCRHVVSASHYPFNDRKGFYFAKLHVERSYAMAVKTEKSYPGGMYISAEKPARSLRSVLVNGEPMVIVSGEGHKTGQGTATHRYYENLQKFGEETFGIREIAYRWSAQDVFTLDHMPYIGRELADTPNLYIATGFRKWGMTSSVVAAMLNTKLILGEATPYEDVFTPQRFQANPSIQTLVSENANVAGNLIAGKFDMTFRQPEELQKGEGGVVKVNGKRTGAFRDNEGRLHLVDTTCKHMGCEVNWNDAEKTWDCPCHGSRYSYEGDVIEGPAKQPLAKVELETAR</sequence>
<dbReference type="InterPro" id="IPR036188">
    <property type="entry name" value="FAD/NAD-bd_sf"/>
</dbReference>
<dbReference type="InterPro" id="IPR036922">
    <property type="entry name" value="Rieske_2Fe-2S_sf"/>
</dbReference>
<gene>
    <name evidence="7" type="ORF">ACFFK0_18850</name>
</gene>
<keyword evidence="1" id="KW-0001">2Fe-2S</keyword>
<evidence type="ECO:0000256" key="4">
    <source>
        <dbReference type="ARBA" id="ARBA00023014"/>
    </source>
</evidence>
<keyword evidence="5" id="KW-1015">Disulfide bond</keyword>
<keyword evidence="4" id="KW-0411">Iron-sulfur</keyword>
<dbReference type="PANTHER" id="PTHR13847">
    <property type="entry name" value="SARCOSINE DEHYDROGENASE-RELATED"/>
    <property type="match status" value="1"/>
</dbReference>
<dbReference type="Proteomes" id="UP001589776">
    <property type="component" value="Unassembled WGS sequence"/>
</dbReference>
<dbReference type="InterPro" id="IPR006076">
    <property type="entry name" value="FAD-dep_OxRdtase"/>
</dbReference>
<keyword evidence="2" id="KW-0479">Metal-binding</keyword>
<dbReference type="Gene3D" id="2.102.10.10">
    <property type="entry name" value="Rieske [2Fe-2S] iron-sulphur domain"/>
    <property type="match status" value="1"/>
</dbReference>
<evidence type="ECO:0000256" key="2">
    <source>
        <dbReference type="ARBA" id="ARBA00022723"/>
    </source>
</evidence>
<keyword evidence="3" id="KW-0408">Iron</keyword>
<dbReference type="InterPro" id="IPR038010">
    <property type="entry name" value="YhfW_C"/>
</dbReference>
<evidence type="ECO:0000256" key="3">
    <source>
        <dbReference type="ARBA" id="ARBA00023004"/>
    </source>
</evidence>
<organism evidence="7 8">
    <name type="scientific">Paenibacillus chartarius</name>
    <dbReference type="NCBI Taxonomy" id="747481"/>
    <lineage>
        <taxon>Bacteria</taxon>
        <taxon>Bacillati</taxon>
        <taxon>Bacillota</taxon>
        <taxon>Bacilli</taxon>
        <taxon>Bacillales</taxon>
        <taxon>Paenibacillaceae</taxon>
        <taxon>Paenibacillus</taxon>
    </lineage>
</organism>
<dbReference type="Gene3D" id="3.30.9.10">
    <property type="entry name" value="D-Amino Acid Oxidase, subunit A, domain 2"/>
    <property type="match status" value="1"/>
</dbReference>
<evidence type="ECO:0000313" key="7">
    <source>
        <dbReference type="EMBL" id="MFC0214494.1"/>
    </source>
</evidence>
<keyword evidence="8" id="KW-1185">Reference proteome</keyword>
<dbReference type="Pfam" id="PF01266">
    <property type="entry name" value="DAO"/>
    <property type="match status" value="1"/>
</dbReference>
<evidence type="ECO:0000313" key="8">
    <source>
        <dbReference type="Proteomes" id="UP001589776"/>
    </source>
</evidence>
<reference evidence="7 8" key="1">
    <citation type="submission" date="2024-09" db="EMBL/GenBank/DDBJ databases">
        <authorList>
            <person name="Sun Q."/>
            <person name="Mori K."/>
        </authorList>
    </citation>
    <scope>NUCLEOTIDE SEQUENCE [LARGE SCALE GENOMIC DNA]</scope>
    <source>
        <strain evidence="7 8">CCM 7759</strain>
    </source>
</reference>
<accession>A0ABV6DPC3</accession>
<feature type="domain" description="Rieske" evidence="6">
    <location>
        <begin position="432"/>
        <end position="521"/>
    </location>
</feature>
<dbReference type="Gene3D" id="3.50.50.60">
    <property type="entry name" value="FAD/NAD(P)-binding domain"/>
    <property type="match status" value="1"/>
</dbReference>
<dbReference type="EMBL" id="JBHLWN010000074">
    <property type="protein sequence ID" value="MFC0214494.1"/>
    <property type="molecule type" value="Genomic_DNA"/>
</dbReference>
<protein>
    <submittedName>
        <fullName evidence="7">FAD-dependent oxidoreductase</fullName>
    </submittedName>
</protein>
<proteinExistence type="predicted"/>
<dbReference type="InterPro" id="IPR005805">
    <property type="entry name" value="Rieske_Fe-S_prot_C"/>
</dbReference>
<dbReference type="SUPFAM" id="SSF51905">
    <property type="entry name" value="FAD/NAD(P)-binding domain"/>
    <property type="match status" value="1"/>
</dbReference>
<name>A0ABV6DPC3_9BACL</name>
<dbReference type="RefSeq" id="WP_377471868.1">
    <property type="nucleotide sequence ID" value="NZ_JBHLWN010000074.1"/>
</dbReference>
<evidence type="ECO:0000256" key="1">
    <source>
        <dbReference type="ARBA" id="ARBA00022714"/>
    </source>
</evidence>
<comment type="caution">
    <text evidence="7">The sequence shown here is derived from an EMBL/GenBank/DDBJ whole genome shotgun (WGS) entry which is preliminary data.</text>
</comment>
<dbReference type="InterPro" id="IPR017941">
    <property type="entry name" value="Rieske_2Fe-2S"/>
</dbReference>
<evidence type="ECO:0000259" key="6">
    <source>
        <dbReference type="PROSITE" id="PS51296"/>
    </source>
</evidence>
<dbReference type="PANTHER" id="PTHR13847:SF274">
    <property type="entry name" value="RIESKE 2FE-2S IRON-SULFUR PROTEIN YHFW-RELATED"/>
    <property type="match status" value="1"/>
</dbReference>
<evidence type="ECO:0000256" key="5">
    <source>
        <dbReference type="ARBA" id="ARBA00023157"/>
    </source>
</evidence>
<dbReference type="SUPFAM" id="SSF50022">
    <property type="entry name" value="ISP domain"/>
    <property type="match status" value="1"/>
</dbReference>
<dbReference type="Pfam" id="PF00355">
    <property type="entry name" value="Rieske"/>
    <property type="match status" value="1"/>
</dbReference>
<dbReference type="PROSITE" id="PS51296">
    <property type="entry name" value="RIESKE"/>
    <property type="match status" value="1"/>
</dbReference>
<dbReference type="PRINTS" id="PR00162">
    <property type="entry name" value="RIESKE"/>
</dbReference>